<sequence>MVLAAALVAVGLGPAATPAAAATVPTGAGSYSDTRPSGTTGPTNNTGAPVTPKVTQAAKGKPVPTNDWWSSLAFQRYGDNPYSTPMYGHPLTYQAVSGGLEVGYPTSPAVVGEGRQYEYAHKRDLTLGLSGLNSPDAKADAWSDWTVTPYWSDGTRTLRTTIGHGMPFVYAQGTGGDARITTAATPTVFSDQGNVVGITVGGHHYALFAPTGSDWNVSGTTITAGLGGKDYFSLAVLPSTDALATFRKYAFSFVTGSQVDWSTSGGTVGATYRLTTEAKEGTERGTLQALYRHQWLHTTDALTPYTYVSPRGTMKVREGASFTTRQKAAPVLPGLPRTSAVDTARLRTYLSEVANSSDPFSGATDTYWTGKALGRLAQLVPLADQIGETAVRDKLIGLLKGRLQEWFTAGGASEFSYDKDWKTLIGYPASYGSDAELNDHHFHYGYYVYAAAVVAQYDASWAADSAWGGMVKTLIRDTANPSRTDGAFPFLRGFDVYAGHSWASGHQGFAAGNNQESSSESTNLSAALVLWGSATGDTGLRDLGSYLLATEGEAIAQYWFDADQQVFPGSFTHDTVGMVWGSGGAYSTWWTANPEEIHGINVLPVTAGGSLHLAGNKDAIRRNIAEMERENGGPAVEWRDILWEFQSLADPAGAKAKWDAGHAGYTPEQGESKAHTYHWITTLDALGAPDPSVTGDLPTSAVFTRNGTRTYAAHNHGSTARTVTFSDGGKLTVPARSTATGTGTDTGGQEPEPSTGNTFRLRSGGTLTTSTGTTAVSDTIPSAEGRNHDGTPNKPLVYEIKGVNATLKAGASTTFRLPVDAGTAVGLGQQARISYDLTGDGTFDRTETYQYFATDPVTGWEEYNQTRGLKTATGTLGNLRGGTVRLEVWSAIGNASALLRTGSDTSVVVIPYE</sequence>
<evidence type="ECO:0000256" key="1">
    <source>
        <dbReference type="ARBA" id="ARBA00000382"/>
    </source>
</evidence>
<dbReference type="EMBL" id="BAAAXF010000025">
    <property type="protein sequence ID" value="GAA3496542.1"/>
    <property type="molecule type" value="Genomic_DNA"/>
</dbReference>
<evidence type="ECO:0000256" key="6">
    <source>
        <dbReference type="ARBA" id="ARBA00023295"/>
    </source>
</evidence>
<name>A0ABP6TPX6_9ACTN</name>
<gene>
    <name evidence="12" type="ORF">GCM10019016_036430</name>
</gene>
<dbReference type="Pfam" id="PF17652">
    <property type="entry name" value="Glyco_hydro81C"/>
    <property type="match status" value="1"/>
</dbReference>
<keyword evidence="8" id="KW-0624">Polysaccharide degradation</keyword>
<proteinExistence type="inferred from homology"/>
<evidence type="ECO:0000256" key="5">
    <source>
        <dbReference type="ARBA" id="ARBA00023277"/>
    </source>
</evidence>
<dbReference type="Proteomes" id="UP001501455">
    <property type="component" value="Unassembled WGS sequence"/>
</dbReference>
<feature type="compositionally biased region" description="Low complexity" evidence="9">
    <location>
        <begin position="19"/>
        <end position="52"/>
    </location>
</feature>
<feature type="chain" id="PRO_5047357690" description="glucan endo-1,3-beta-D-glucosidase" evidence="10">
    <location>
        <begin position="22"/>
        <end position="913"/>
    </location>
</feature>
<keyword evidence="13" id="KW-1185">Reference proteome</keyword>
<feature type="region of interest" description="Disordered" evidence="9">
    <location>
        <begin position="19"/>
        <end position="62"/>
    </location>
</feature>
<reference evidence="13" key="1">
    <citation type="journal article" date="2019" name="Int. J. Syst. Evol. Microbiol.">
        <title>The Global Catalogue of Microorganisms (GCM) 10K type strain sequencing project: providing services to taxonomists for standard genome sequencing and annotation.</title>
        <authorList>
            <consortium name="The Broad Institute Genomics Platform"/>
            <consortium name="The Broad Institute Genome Sequencing Center for Infectious Disease"/>
            <person name="Wu L."/>
            <person name="Ma J."/>
        </authorList>
    </citation>
    <scope>NUCLEOTIDE SEQUENCE [LARGE SCALE GENOMIC DNA]</scope>
    <source>
        <strain evidence="13">JCM 4816</strain>
    </source>
</reference>
<dbReference type="InterPro" id="IPR005200">
    <property type="entry name" value="Endo-beta-glucanase"/>
</dbReference>
<evidence type="ECO:0000256" key="9">
    <source>
        <dbReference type="SAM" id="MobiDB-lite"/>
    </source>
</evidence>
<keyword evidence="7" id="KW-0961">Cell wall biogenesis/degradation</keyword>
<evidence type="ECO:0000256" key="10">
    <source>
        <dbReference type="SAM" id="SignalP"/>
    </source>
</evidence>
<accession>A0ABP6TPX6</accession>
<feature type="signal peptide" evidence="10">
    <location>
        <begin position="1"/>
        <end position="21"/>
    </location>
</feature>
<feature type="domain" description="Glycosyl hydrolase family 81 C-terminal" evidence="11">
    <location>
        <begin position="351"/>
        <end position="659"/>
    </location>
</feature>
<dbReference type="Gene3D" id="2.70.98.30">
    <property type="entry name" value="Golgi alpha-mannosidase II, domain 4"/>
    <property type="match status" value="1"/>
</dbReference>
<evidence type="ECO:0000256" key="3">
    <source>
        <dbReference type="ARBA" id="ARBA00012780"/>
    </source>
</evidence>
<dbReference type="PANTHER" id="PTHR31983">
    <property type="entry name" value="ENDO-1,3(4)-BETA-GLUCANASE 1"/>
    <property type="match status" value="1"/>
</dbReference>
<evidence type="ECO:0000259" key="11">
    <source>
        <dbReference type="Pfam" id="PF17652"/>
    </source>
</evidence>
<evidence type="ECO:0000313" key="12">
    <source>
        <dbReference type="EMBL" id="GAA3496542.1"/>
    </source>
</evidence>
<evidence type="ECO:0000256" key="7">
    <source>
        <dbReference type="ARBA" id="ARBA00023316"/>
    </source>
</evidence>
<keyword evidence="4" id="KW-0378">Hydrolase</keyword>
<dbReference type="EC" id="3.2.1.39" evidence="3"/>
<feature type="compositionally biased region" description="Low complexity" evidence="9">
    <location>
        <begin position="760"/>
        <end position="774"/>
    </location>
</feature>
<keyword evidence="10" id="KW-0732">Signal</keyword>
<keyword evidence="5" id="KW-0119">Carbohydrate metabolism</keyword>
<evidence type="ECO:0000256" key="8">
    <source>
        <dbReference type="ARBA" id="ARBA00023326"/>
    </source>
</evidence>
<dbReference type="PROSITE" id="PS52008">
    <property type="entry name" value="GH81"/>
    <property type="match status" value="1"/>
</dbReference>
<comment type="catalytic activity">
    <reaction evidence="1">
        <text>Hydrolysis of (1-&gt;3)-beta-D-glucosidic linkages in (1-&gt;3)-beta-D-glucans.</text>
        <dbReference type="EC" id="3.2.1.39"/>
    </reaction>
</comment>
<evidence type="ECO:0000313" key="13">
    <source>
        <dbReference type="Proteomes" id="UP001501455"/>
    </source>
</evidence>
<comment type="caution">
    <text evidence="12">The sequence shown here is derived from an EMBL/GenBank/DDBJ whole genome shotgun (WGS) entry which is preliminary data.</text>
</comment>
<protein>
    <recommendedName>
        <fullName evidence="3">glucan endo-1,3-beta-D-glucosidase</fullName>
        <ecNumber evidence="3">3.2.1.39</ecNumber>
    </recommendedName>
</protein>
<comment type="similarity">
    <text evidence="2">Belongs to the glycosyl hydrolase 81 family.</text>
</comment>
<keyword evidence="6" id="KW-0326">Glycosidase</keyword>
<dbReference type="InterPro" id="IPR040720">
    <property type="entry name" value="GH81_C"/>
</dbReference>
<organism evidence="12 13">
    <name type="scientific">Streptomyces prasinosporus</name>
    <dbReference type="NCBI Taxonomy" id="68256"/>
    <lineage>
        <taxon>Bacteria</taxon>
        <taxon>Bacillati</taxon>
        <taxon>Actinomycetota</taxon>
        <taxon>Actinomycetes</taxon>
        <taxon>Kitasatosporales</taxon>
        <taxon>Streptomycetaceae</taxon>
        <taxon>Streptomyces</taxon>
        <taxon>Streptomyces albogriseolus group</taxon>
    </lineage>
</organism>
<evidence type="ECO:0000256" key="2">
    <source>
        <dbReference type="ARBA" id="ARBA00010730"/>
    </source>
</evidence>
<evidence type="ECO:0000256" key="4">
    <source>
        <dbReference type="ARBA" id="ARBA00022801"/>
    </source>
</evidence>
<feature type="region of interest" description="Disordered" evidence="9">
    <location>
        <begin position="722"/>
        <end position="793"/>
    </location>
</feature>
<dbReference type="PANTHER" id="PTHR31983:SF0">
    <property type="entry name" value="GLUCAN ENDO-1,3-BETA-D-GLUCOSIDASE 2"/>
    <property type="match status" value="1"/>
</dbReference>